<dbReference type="GO" id="GO:0006231">
    <property type="term" value="P:dTMP biosynthetic process"/>
    <property type="evidence" value="ECO:0007669"/>
    <property type="project" value="UniProtKB-UniRule"/>
</dbReference>
<dbReference type="InterPro" id="IPR003669">
    <property type="entry name" value="Thymidylate_synthase_ThyX"/>
</dbReference>
<name>A0A4V0P1Q1_9ARCH</name>
<dbReference type="Gene3D" id="3.30.1360.170">
    <property type="match status" value="1"/>
</dbReference>
<gene>
    <name evidence="2" type="ORF">NAS2_1111</name>
</gene>
<dbReference type="PROSITE" id="PS51331">
    <property type="entry name" value="THYX"/>
    <property type="match status" value="1"/>
</dbReference>
<dbReference type="AlphaFoldDB" id="A0A4V0P1Q1"/>
<accession>A0A4V0P1Q1</accession>
<evidence type="ECO:0000313" key="3">
    <source>
        <dbReference type="Proteomes" id="UP000509448"/>
    </source>
</evidence>
<dbReference type="Pfam" id="PF02511">
    <property type="entry name" value="Thy1"/>
    <property type="match status" value="1"/>
</dbReference>
<evidence type="ECO:0000313" key="2">
    <source>
        <dbReference type="EMBL" id="BBE42500.1"/>
    </source>
</evidence>
<dbReference type="PANTHER" id="PTHR34934:SF1">
    <property type="entry name" value="FLAVIN-DEPENDENT THYMIDYLATE SYNTHASE"/>
    <property type="match status" value="1"/>
</dbReference>
<evidence type="ECO:0000256" key="1">
    <source>
        <dbReference type="NCBIfam" id="TIGR02170"/>
    </source>
</evidence>
<dbReference type="EMBL" id="AP018732">
    <property type="protein sequence ID" value="BBE42500.1"/>
    <property type="molecule type" value="Genomic_DNA"/>
</dbReference>
<organism evidence="2 3">
    <name type="scientific">Conexivisphaera calida</name>
    <dbReference type="NCBI Taxonomy" id="1874277"/>
    <lineage>
        <taxon>Archaea</taxon>
        <taxon>Nitrososphaerota</taxon>
        <taxon>Conexivisphaeria</taxon>
        <taxon>Conexivisphaerales</taxon>
        <taxon>Conexivisphaeraceae</taxon>
        <taxon>Conexivisphaera</taxon>
    </lineage>
</organism>
<dbReference type="CDD" id="cd20175">
    <property type="entry name" value="ThyX"/>
    <property type="match status" value="1"/>
</dbReference>
<dbReference type="GO" id="GO:0050660">
    <property type="term" value="F:flavin adenine dinucleotide binding"/>
    <property type="evidence" value="ECO:0007669"/>
    <property type="project" value="UniProtKB-UniRule"/>
</dbReference>
<reference evidence="2 3" key="1">
    <citation type="journal article" date="2019" name="ISME J.">
        <title>Isolation and characterization of a thermophilic sulfur- and iron-reducing thaumarchaeote from a terrestrial acidic hot spring.</title>
        <authorList>
            <person name="Kato S."/>
            <person name="Itoh T."/>
            <person name="Yuki M."/>
            <person name="Nagamori M."/>
            <person name="Ohnishi M."/>
            <person name="Uematsu K."/>
            <person name="Suzuki K."/>
            <person name="Takashina T."/>
            <person name="Ohkuma M."/>
        </authorList>
    </citation>
    <scope>NUCLEOTIDE SEQUENCE [LARGE SCALE GENOMIC DNA]</scope>
    <source>
        <strain evidence="2 3">NAS-02</strain>
    </source>
</reference>
<proteinExistence type="predicted"/>
<dbReference type="EC" id="2.1.1.148" evidence="1"/>
<dbReference type="KEGG" id="ccai:NAS2_1111"/>
<protein>
    <recommendedName>
        <fullName evidence="1">FAD-dependent thymidylate synthase</fullName>
        <ecNumber evidence="1">2.1.1.148</ecNumber>
    </recommendedName>
</protein>
<dbReference type="SUPFAM" id="SSF69796">
    <property type="entry name" value="Thymidylate synthase-complementing protein Thy1"/>
    <property type="match status" value="1"/>
</dbReference>
<keyword evidence="3" id="KW-1185">Reference proteome</keyword>
<dbReference type="Proteomes" id="UP000509448">
    <property type="component" value="Chromosome"/>
</dbReference>
<dbReference type="InterPro" id="IPR036098">
    <property type="entry name" value="Thymidylate_synthase_ThyX_sf"/>
</dbReference>
<dbReference type="GO" id="GO:0070402">
    <property type="term" value="F:NADPH binding"/>
    <property type="evidence" value="ECO:0007669"/>
    <property type="project" value="TreeGrafter"/>
</dbReference>
<dbReference type="PANTHER" id="PTHR34934">
    <property type="entry name" value="FLAVIN-DEPENDENT THYMIDYLATE SYNTHASE"/>
    <property type="match status" value="1"/>
</dbReference>
<dbReference type="GO" id="GO:0050797">
    <property type="term" value="F:thymidylate synthase (FAD) activity"/>
    <property type="evidence" value="ECO:0007669"/>
    <property type="project" value="UniProtKB-UniRule"/>
</dbReference>
<dbReference type="NCBIfam" id="TIGR02170">
    <property type="entry name" value="thyX"/>
    <property type="match status" value="1"/>
</dbReference>
<sequence>MLKKAVELGHMDIFEHGFLTWIVEASQLEVLNSLMEHRFLYVSEVGADRWLVTATIRSLLDTKGSSNPLLRELQKYLDELAPWISTQPEQSQIKQSPKEGYPEGTQVWLLSYTDFASLSGAVDVDPERLLWHGGFTFSLSGVSRSLTHQLVRHRLAAYSQQSQRHVAVAKGRAWYGMPPGISGAAAEEYRNFMDSAASLYAELLGRGIRKEDARFILPNATLTHITMTATAWEYRRMFSQRLDPAAQWEIRDVSWAMFSLAYIVLPSIAELEDPARSMSDVRDTLRRLLPILDESRNRFSKASPGDVLEIALPSDLLSHPVSAYLIKHRASRV</sequence>
<dbReference type="GO" id="GO:0004799">
    <property type="term" value="F:thymidylate synthase activity"/>
    <property type="evidence" value="ECO:0007669"/>
    <property type="project" value="TreeGrafter"/>
</dbReference>